<dbReference type="NCBIfam" id="TIGR02950">
    <property type="entry name" value="SigM_subfam"/>
    <property type="match status" value="1"/>
</dbReference>
<dbReference type="InterPro" id="IPR013325">
    <property type="entry name" value="RNA_pol_sigma_r2"/>
</dbReference>
<sequence length="173" mass="20780">MASNKKQTIEDLYREYYHDIMYYLYRRTHQLETAKGLAQDTFLKAFAGLESFRGHSSIKTWLYTIAHHTFINWYRKDKKIQFSDVTACGDMEQHTFEMPERHLANAIRQEELKHHIDRLKEHYQTVLILREFQELSYEEIAEVLNWKLSKVKTNLHRARLELKKSLEGSKSLT</sequence>
<evidence type="ECO:0000256" key="4">
    <source>
        <dbReference type="ARBA" id="ARBA00023125"/>
    </source>
</evidence>
<evidence type="ECO:0000256" key="1">
    <source>
        <dbReference type="ARBA" id="ARBA00010641"/>
    </source>
</evidence>
<feature type="domain" description="RNA polymerase sigma-70 region 2" evidence="6">
    <location>
        <begin position="12"/>
        <end position="79"/>
    </location>
</feature>
<keyword evidence="5" id="KW-0804">Transcription</keyword>
<dbReference type="Pfam" id="PF04542">
    <property type="entry name" value="Sigma70_r2"/>
    <property type="match status" value="1"/>
</dbReference>
<dbReference type="SUPFAM" id="SSF88659">
    <property type="entry name" value="Sigma3 and sigma4 domains of RNA polymerase sigma factors"/>
    <property type="match status" value="1"/>
</dbReference>
<dbReference type="InterPro" id="IPR007627">
    <property type="entry name" value="RNA_pol_sigma70_r2"/>
</dbReference>
<accession>A0ABX3HZ32</accession>
<evidence type="ECO:0000313" key="9">
    <source>
        <dbReference type="Proteomes" id="UP000187046"/>
    </source>
</evidence>
<dbReference type="Gene3D" id="1.10.1740.10">
    <property type="match status" value="1"/>
</dbReference>
<dbReference type="SUPFAM" id="SSF88946">
    <property type="entry name" value="Sigma2 domain of RNA polymerase sigma factors"/>
    <property type="match status" value="1"/>
</dbReference>
<dbReference type="InterPro" id="IPR039425">
    <property type="entry name" value="RNA_pol_sigma-70-like"/>
</dbReference>
<dbReference type="Gene3D" id="1.10.10.10">
    <property type="entry name" value="Winged helix-like DNA-binding domain superfamily/Winged helix DNA-binding domain"/>
    <property type="match status" value="1"/>
</dbReference>
<dbReference type="InterPro" id="IPR013324">
    <property type="entry name" value="RNA_pol_sigma_r3/r4-like"/>
</dbReference>
<dbReference type="Pfam" id="PF08281">
    <property type="entry name" value="Sigma70_r4_2"/>
    <property type="match status" value="1"/>
</dbReference>
<keyword evidence="4" id="KW-0238">DNA-binding</keyword>
<dbReference type="InterPro" id="IPR014284">
    <property type="entry name" value="RNA_pol_sigma-70_dom"/>
</dbReference>
<dbReference type="Proteomes" id="UP000187046">
    <property type="component" value="Unassembled WGS sequence"/>
</dbReference>
<dbReference type="InterPro" id="IPR036388">
    <property type="entry name" value="WH-like_DNA-bd_sf"/>
</dbReference>
<dbReference type="InterPro" id="IPR014296">
    <property type="entry name" value="RNA_pol_sigma-M_bacilli"/>
</dbReference>
<keyword evidence="2" id="KW-0805">Transcription regulation</keyword>
<evidence type="ECO:0000313" key="8">
    <source>
        <dbReference type="EMBL" id="OMI24684.1"/>
    </source>
</evidence>
<feature type="domain" description="RNA polymerase sigma factor 70 region 4 type 2" evidence="7">
    <location>
        <begin position="111"/>
        <end position="162"/>
    </location>
</feature>
<keyword evidence="9" id="KW-1185">Reference proteome</keyword>
<dbReference type="PANTHER" id="PTHR43133">
    <property type="entry name" value="RNA POLYMERASE ECF-TYPE SIGMA FACTO"/>
    <property type="match status" value="1"/>
</dbReference>
<dbReference type="EMBL" id="MRBL01000042">
    <property type="protein sequence ID" value="OMI24684.1"/>
    <property type="molecule type" value="Genomic_DNA"/>
</dbReference>
<comment type="caution">
    <text evidence="8">The sequence shown here is derived from an EMBL/GenBank/DDBJ whole genome shotgun (WGS) entry which is preliminary data.</text>
</comment>
<keyword evidence="3" id="KW-0731">Sigma factor</keyword>
<dbReference type="NCBIfam" id="TIGR02937">
    <property type="entry name" value="sigma70-ECF"/>
    <property type="match status" value="1"/>
</dbReference>
<protein>
    <submittedName>
        <fullName evidence="8">RNA polymerase subunit sigma-70</fullName>
    </submittedName>
</protein>
<dbReference type="RefSeq" id="WP_076794145.1">
    <property type="nucleotide sequence ID" value="NZ_MRBL01000042.1"/>
</dbReference>
<evidence type="ECO:0000256" key="2">
    <source>
        <dbReference type="ARBA" id="ARBA00023015"/>
    </source>
</evidence>
<dbReference type="InterPro" id="IPR013249">
    <property type="entry name" value="RNA_pol_sigma70_r4_t2"/>
</dbReference>
<comment type="similarity">
    <text evidence="1">Belongs to the sigma-70 factor family. ECF subfamily.</text>
</comment>
<gene>
    <name evidence="8" type="ORF">BTA31_21455</name>
</gene>
<organism evidence="8 9">
    <name type="scientific">Bacillus haynesii</name>
    <dbReference type="NCBI Taxonomy" id="1925021"/>
    <lineage>
        <taxon>Bacteria</taxon>
        <taxon>Bacillati</taxon>
        <taxon>Bacillota</taxon>
        <taxon>Bacilli</taxon>
        <taxon>Bacillales</taxon>
        <taxon>Bacillaceae</taxon>
        <taxon>Bacillus</taxon>
    </lineage>
</organism>
<name>A0ABX3HZ32_9BACI</name>
<evidence type="ECO:0000259" key="7">
    <source>
        <dbReference type="Pfam" id="PF08281"/>
    </source>
</evidence>
<dbReference type="CDD" id="cd06171">
    <property type="entry name" value="Sigma70_r4"/>
    <property type="match status" value="1"/>
</dbReference>
<proteinExistence type="inferred from homology"/>
<evidence type="ECO:0000256" key="5">
    <source>
        <dbReference type="ARBA" id="ARBA00023163"/>
    </source>
</evidence>
<feature type="non-terminal residue" evidence="8">
    <location>
        <position position="173"/>
    </location>
</feature>
<dbReference type="PANTHER" id="PTHR43133:SF52">
    <property type="entry name" value="ECF RNA POLYMERASE SIGMA FACTOR SIGL"/>
    <property type="match status" value="1"/>
</dbReference>
<evidence type="ECO:0000259" key="6">
    <source>
        <dbReference type="Pfam" id="PF04542"/>
    </source>
</evidence>
<evidence type="ECO:0000256" key="3">
    <source>
        <dbReference type="ARBA" id="ARBA00023082"/>
    </source>
</evidence>
<reference evidence="8 9" key="1">
    <citation type="submission" date="2016-12" db="EMBL/GenBank/DDBJ databases">
        <title>Bacillus phylogenomics.</title>
        <authorList>
            <person name="Dunlap C."/>
        </authorList>
    </citation>
    <scope>NUCLEOTIDE SEQUENCE [LARGE SCALE GENOMIC DNA]</scope>
    <source>
        <strain evidence="8 9">NRRL B-41327</strain>
    </source>
</reference>